<comment type="caution">
    <text evidence="3">The sequence shown here is derived from an EMBL/GenBank/DDBJ whole genome shotgun (WGS) entry which is preliminary data.</text>
</comment>
<feature type="transmembrane region" description="Helical" evidence="2">
    <location>
        <begin position="302"/>
        <end position="324"/>
    </location>
</feature>
<feature type="region of interest" description="Disordered" evidence="1">
    <location>
        <begin position="248"/>
        <end position="277"/>
    </location>
</feature>
<keyword evidence="2" id="KW-1133">Transmembrane helix</keyword>
<protein>
    <recommendedName>
        <fullName evidence="5">Transmembrane protein</fullName>
    </recommendedName>
</protein>
<dbReference type="AlphaFoldDB" id="A0AAD5L9T9"/>
<dbReference type="EMBL" id="JAKCXM010000561">
    <property type="protein sequence ID" value="KAJ0392864.1"/>
    <property type="molecule type" value="Genomic_DNA"/>
</dbReference>
<proteinExistence type="predicted"/>
<feature type="transmembrane region" description="Helical" evidence="2">
    <location>
        <begin position="133"/>
        <end position="150"/>
    </location>
</feature>
<organism evidence="3 4">
    <name type="scientific">Pythium insidiosum</name>
    <name type="common">Pythiosis disease agent</name>
    <dbReference type="NCBI Taxonomy" id="114742"/>
    <lineage>
        <taxon>Eukaryota</taxon>
        <taxon>Sar</taxon>
        <taxon>Stramenopiles</taxon>
        <taxon>Oomycota</taxon>
        <taxon>Peronosporomycetes</taxon>
        <taxon>Pythiales</taxon>
        <taxon>Pythiaceae</taxon>
        <taxon>Pythium</taxon>
    </lineage>
</organism>
<evidence type="ECO:0008006" key="5">
    <source>
        <dbReference type="Google" id="ProtNLM"/>
    </source>
</evidence>
<sequence>MYDKTPGSVLEIAFVAYKVGMPMEDYKVLTRVHAFFAAIHILLGGLMVIWSLGKRRFSFGPLQELSVHSFRKAGGRGKVLADSEAPLLLFARRGFFGVEGAHFDEILAVREIVESALQAYQAYRMSQLLMRPWLMLVVNCWMAPLVHLVFHRNELLRRALSLLCDAILDFTAAMVVPAVLMFSYYDRFDPETWGFPNALWYDDVWTVKILSEFQIMLVMSWGDLASRCVFSIGLISCIENAKELIREAPSRSPQQTVASAPNTRPPTPLISESKTADSPALTGRVRLWASFRHARSQSIRRFLQALQALCGVLGLVVIVLHVYAESTPRLEQCLIQVNPWLERKPACLFLEWDCHINHDSGDSAAIAAQWTKSSPTFVQRIMILHCSAFVMPTIFVSRHELTGLKMYNTTIADWGAEAAITESNHPAMMMAYFLRVNMSHTGSLPLGLMTSPFPQTLADIELAIFQITGLEHFQLGGVSLPLTPPTPDESFLRDTTVRHLYLAGTNLTWLPRWVDTFASLQRSLWYQPALDLTATPICDAIGEMQAGRLDRFPVEWTANVAADQVSRYMNVRRSNLSALASVVACNGLPKLAYPLDEDDARYSV</sequence>
<keyword evidence="4" id="KW-1185">Reference proteome</keyword>
<evidence type="ECO:0000313" key="3">
    <source>
        <dbReference type="EMBL" id="KAJ0392864.1"/>
    </source>
</evidence>
<feature type="transmembrane region" description="Helical" evidence="2">
    <location>
        <begin position="28"/>
        <end position="52"/>
    </location>
</feature>
<gene>
    <name evidence="3" type="ORF">P43SY_001501</name>
</gene>
<feature type="transmembrane region" description="Helical" evidence="2">
    <location>
        <begin position="162"/>
        <end position="185"/>
    </location>
</feature>
<evidence type="ECO:0000256" key="1">
    <source>
        <dbReference type="SAM" id="MobiDB-lite"/>
    </source>
</evidence>
<keyword evidence="2" id="KW-0812">Transmembrane</keyword>
<keyword evidence="2" id="KW-0472">Membrane</keyword>
<name>A0AAD5L9T9_PYTIN</name>
<accession>A0AAD5L9T9</accession>
<feature type="compositionally biased region" description="Polar residues" evidence="1">
    <location>
        <begin position="251"/>
        <end position="262"/>
    </location>
</feature>
<evidence type="ECO:0000313" key="4">
    <source>
        <dbReference type="Proteomes" id="UP001209570"/>
    </source>
</evidence>
<reference evidence="3" key="1">
    <citation type="submission" date="2021-12" db="EMBL/GenBank/DDBJ databases">
        <title>Prjna785345.</title>
        <authorList>
            <person name="Rujirawat T."/>
            <person name="Krajaejun T."/>
        </authorList>
    </citation>
    <scope>NUCLEOTIDE SEQUENCE</scope>
    <source>
        <strain evidence="3">Pi057C3</strain>
    </source>
</reference>
<dbReference type="Proteomes" id="UP001209570">
    <property type="component" value="Unassembled WGS sequence"/>
</dbReference>
<evidence type="ECO:0000256" key="2">
    <source>
        <dbReference type="SAM" id="Phobius"/>
    </source>
</evidence>